<dbReference type="Proteomes" id="UP001589734">
    <property type="component" value="Unassembled WGS sequence"/>
</dbReference>
<sequence>MVTNNIDKDKLKAYGCLGLFFLPFVAVGIWTLYKSISNIYDSQKTDDWKKVTAIVEKATIEYDTDSEGTETAKVIIQYKYTIHNVNYTGDKIAYGYGNNNVEEHSVLFSNVEHAKKIAVFVNPDDYSEAVIIKGMNNSIVFLLVFSMLWNSLISFFLLPLLLKKNTKINVKTYFLVVAIIWILGFTFLISEKFSIPFGEKLEVIENKPVQQ</sequence>
<dbReference type="RefSeq" id="WP_379682651.1">
    <property type="nucleotide sequence ID" value="NZ_JBHLYW010000032.1"/>
</dbReference>
<dbReference type="Pfam" id="PF12158">
    <property type="entry name" value="DUF3592"/>
    <property type="match status" value="1"/>
</dbReference>
<comment type="caution">
    <text evidence="3">The sequence shown here is derived from an EMBL/GenBank/DDBJ whole genome shotgun (WGS) entry which is preliminary data.</text>
</comment>
<reference evidence="3 4" key="1">
    <citation type="submission" date="2024-09" db="EMBL/GenBank/DDBJ databases">
        <authorList>
            <person name="Sun Q."/>
            <person name="Mori K."/>
        </authorList>
    </citation>
    <scope>NUCLEOTIDE SEQUENCE [LARGE SCALE GENOMIC DNA]</scope>
    <source>
        <strain evidence="3 4">CGMCC 1.12926</strain>
    </source>
</reference>
<feature type="domain" description="DUF3592" evidence="2">
    <location>
        <begin position="51"/>
        <end position="135"/>
    </location>
</feature>
<feature type="transmembrane region" description="Helical" evidence="1">
    <location>
        <begin position="12"/>
        <end position="33"/>
    </location>
</feature>
<keyword evidence="1" id="KW-0472">Membrane</keyword>
<evidence type="ECO:0000313" key="3">
    <source>
        <dbReference type="EMBL" id="MFC0080297.1"/>
    </source>
</evidence>
<accession>A0ABV6BZY9</accession>
<organism evidence="3 4">
    <name type="scientific">Flavobacterium procerum</name>
    <dbReference type="NCBI Taxonomy" id="1455569"/>
    <lineage>
        <taxon>Bacteria</taxon>
        <taxon>Pseudomonadati</taxon>
        <taxon>Bacteroidota</taxon>
        <taxon>Flavobacteriia</taxon>
        <taxon>Flavobacteriales</taxon>
        <taxon>Flavobacteriaceae</taxon>
        <taxon>Flavobacterium</taxon>
    </lineage>
</organism>
<keyword evidence="4" id="KW-1185">Reference proteome</keyword>
<feature type="transmembrane region" description="Helical" evidence="1">
    <location>
        <begin position="173"/>
        <end position="190"/>
    </location>
</feature>
<evidence type="ECO:0000256" key="1">
    <source>
        <dbReference type="SAM" id="Phobius"/>
    </source>
</evidence>
<keyword evidence="1" id="KW-0812">Transmembrane</keyword>
<feature type="transmembrane region" description="Helical" evidence="1">
    <location>
        <begin position="139"/>
        <end position="161"/>
    </location>
</feature>
<evidence type="ECO:0000313" key="4">
    <source>
        <dbReference type="Proteomes" id="UP001589734"/>
    </source>
</evidence>
<proteinExistence type="predicted"/>
<dbReference type="InterPro" id="IPR021994">
    <property type="entry name" value="DUF3592"/>
</dbReference>
<name>A0ABV6BZY9_9FLAO</name>
<dbReference type="EMBL" id="JBHLYW010000032">
    <property type="protein sequence ID" value="MFC0080297.1"/>
    <property type="molecule type" value="Genomic_DNA"/>
</dbReference>
<keyword evidence="1" id="KW-1133">Transmembrane helix</keyword>
<evidence type="ECO:0000259" key="2">
    <source>
        <dbReference type="Pfam" id="PF12158"/>
    </source>
</evidence>
<gene>
    <name evidence="3" type="ORF">ACFFLS_24860</name>
</gene>
<protein>
    <submittedName>
        <fullName evidence="3">DUF3592 domain-containing protein</fullName>
    </submittedName>
</protein>